<evidence type="ECO:0000256" key="1">
    <source>
        <dbReference type="ARBA" id="ARBA00004141"/>
    </source>
</evidence>
<name>A0AAN6GRK3_9BASI</name>
<evidence type="ECO:0000313" key="11">
    <source>
        <dbReference type="EMBL" id="KAK0553918.1"/>
    </source>
</evidence>
<dbReference type="Pfam" id="PF03169">
    <property type="entry name" value="OPT"/>
    <property type="match status" value="1"/>
</dbReference>
<feature type="transmembrane region" description="Helical" evidence="10">
    <location>
        <begin position="750"/>
        <end position="767"/>
    </location>
</feature>
<evidence type="ECO:0000256" key="2">
    <source>
        <dbReference type="ARBA" id="ARBA00008807"/>
    </source>
</evidence>
<comment type="subcellular location">
    <subcellularLocation>
        <location evidence="1">Membrane</location>
        <topology evidence="1">Multi-pass membrane protein</topology>
    </subcellularLocation>
</comment>
<reference evidence="11" key="1">
    <citation type="journal article" date="2023" name="PhytoFront">
        <title>Draft Genome Resources of Seven Strains of Tilletia horrida, Causal Agent of Kernel Smut of Rice.</title>
        <authorList>
            <person name="Khanal S."/>
            <person name="Antony Babu S."/>
            <person name="Zhou X.G."/>
        </authorList>
    </citation>
    <scope>NUCLEOTIDE SEQUENCE</scope>
    <source>
        <strain evidence="11">TX6</strain>
    </source>
</reference>
<dbReference type="NCBIfam" id="TIGR00728">
    <property type="entry name" value="OPT_sfam"/>
    <property type="match status" value="1"/>
</dbReference>
<comment type="caution">
    <text evidence="11">The sequence shown here is derived from an EMBL/GenBank/DDBJ whole genome shotgun (WGS) entry which is preliminary data.</text>
</comment>
<feature type="transmembrane region" description="Helical" evidence="10">
    <location>
        <begin position="928"/>
        <end position="950"/>
    </location>
</feature>
<feature type="region of interest" description="Disordered" evidence="9">
    <location>
        <begin position="324"/>
        <end position="408"/>
    </location>
</feature>
<proteinExistence type="inferred from homology"/>
<dbReference type="PANTHER" id="PTHR22601">
    <property type="entry name" value="ISP4 LIKE PROTEIN"/>
    <property type="match status" value="1"/>
</dbReference>
<dbReference type="GO" id="GO:0016020">
    <property type="term" value="C:membrane"/>
    <property type="evidence" value="ECO:0007669"/>
    <property type="project" value="UniProtKB-SubCell"/>
</dbReference>
<evidence type="ECO:0000256" key="7">
    <source>
        <dbReference type="ARBA" id="ARBA00022989"/>
    </source>
</evidence>
<gene>
    <name evidence="11" type="ORF">OC846_002315</name>
</gene>
<evidence type="ECO:0000313" key="12">
    <source>
        <dbReference type="Proteomes" id="UP001176517"/>
    </source>
</evidence>
<keyword evidence="8 10" id="KW-0472">Membrane</keyword>
<evidence type="ECO:0000256" key="6">
    <source>
        <dbReference type="ARBA" id="ARBA00022927"/>
    </source>
</evidence>
<organism evidence="11 12">
    <name type="scientific">Tilletia horrida</name>
    <dbReference type="NCBI Taxonomy" id="155126"/>
    <lineage>
        <taxon>Eukaryota</taxon>
        <taxon>Fungi</taxon>
        <taxon>Dikarya</taxon>
        <taxon>Basidiomycota</taxon>
        <taxon>Ustilaginomycotina</taxon>
        <taxon>Exobasidiomycetes</taxon>
        <taxon>Tilletiales</taxon>
        <taxon>Tilletiaceae</taxon>
        <taxon>Tilletia</taxon>
    </lineage>
</organism>
<feature type="compositionally biased region" description="Acidic residues" evidence="9">
    <location>
        <begin position="92"/>
        <end position="111"/>
    </location>
</feature>
<feature type="transmembrane region" description="Helical" evidence="10">
    <location>
        <begin position="1192"/>
        <end position="1225"/>
    </location>
</feature>
<dbReference type="InterPro" id="IPR004648">
    <property type="entry name" value="Oligpept_transpt"/>
</dbReference>
<feature type="compositionally biased region" description="Polar residues" evidence="9">
    <location>
        <begin position="458"/>
        <end position="469"/>
    </location>
</feature>
<feature type="region of interest" description="Disordered" evidence="9">
    <location>
        <begin position="443"/>
        <end position="487"/>
    </location>
</feature>
<evidence type="ECO:0000256" key="4">
    <source>
        <dbReference type="ARBA" id="ARBA00022692"/>
    </source>
</evidence>
<feature type="compositionally biased region" description="Basic and acidic residues" evidence="9">
    <location>
        <begin position="331"/>
        <end position="341"/>
    </location>
</feature>
<feature type="transmembrane region" description="Helical" evidence="10">
    <location>
        <begin position="687"/>
        <end position="707"/>
    </location>
</feature>
<feature type="region of interest" description="Disordered" evidence="9">
    <location>
        <begin position="237"/>
        <end position="262"/>
    </location>
</feature>
<feature type="compositionally biased region" description="Low complexity" evidence="9">
    <location>
        <begin position="149"/>
        <end position="165"/>
    </location>
</feature>
<feature type="transmembrane region" description="Helical" evidence="10">
    <location>
        <begin position="1162"/>
        <end position="1180"/>
    </location>
</feature>
<dbReference type="NCBIfam" id="TIGR00727">
    <property type="entry name" value="ISP4_OPT"/>
    <property type="match status" value="1"/>
</dbReference>
<dbReference type="EMBL" id="JAPDMZ010000044">
    <property type="protein sequence ID" value="KAK0553918.1"/>
    <property type="molecule type" value="Genomic_DNA"/>
</dbReference>
<evidence type="ECO:0000256" key="9">
    <source>
        <dbReference type="SAM" id="MobiDB-lite"/>
    </source>
</evidence>
<evidence type="ECO:0000256" key="5">
    <source>
        <dbReference type="ARBA" id="ARBA00022856"/>
    </source>
</evidence>
<evidence type="ECO:0000256" key="10">
    <source>
        <dbReference type="SAM" id="Phobius"/>
    </source>
</evidence>
<feature type="transmembrane region" description="Helical" evidence="10">
    <location>
        <begin position="779"/>
        <end position="806"/>
    </location>
</feature>
<keyword evidence="7 10" id="KW-1133">Transmembrane helix</keyword>
<dbReference type="GO" id="GO:0015031">
    <property type="term" value="P:protein transport"/>
    <property type="evidence" value="ECO:0007669"/>
    <property type="project" value="UniProtKB-KW"/>
</dbReference>
<evidence type="ECO:0000256" key="8">
    <source>
        <dbReference type="ARBA" id="ARBA00023136"/>
    </source>
</evidence>
<keyword evidence="12" id="KW-1185">Reference proteome</keyword>
<protein>
    <recommendedName>
        <fullName evidence="13">OPT family small oligopeptide transporter</fullName>
    </recommendedName>
</protein>
<feature type="transmembrane region" description="Helical" evidence="10">
    <location>
        <begin position="1009"/>
        <end position="1032"/>
    </location>
</feature>
<feature type="transmembrane region" description="Helical" evidence="10">
    <location>
        <begin position="848"/>
        <end position="869"/>
    </location>
</feature>
<feature type="transmembrane region" description="Helical" evidence="10">
    <location>
        <begin position="982"/>
        <end position="1003"/>
    </location>
</feature>
<keyword evidence="4 10" id="KW-0812">Transmembrane</keyword>
<sequence>MSDQQQRPPSSRAAGGAGGRPGTASRPRTGANRPTTATVRPGTASRNPAAAGTQPPEQDQYASGYGHTTTAYMDHWADDDEYDPRHDGAILDMDDVEEEDEDDYESDDDGDVFAFVPPDIGPSATLTANPSDPVVSPHPPPSSAGVLPSADQSARSQQQQSQQQRPGTALTNRTAVGSASGRPPSAVAMPPGTAGSMGLEDETFYYDEATGAVYDSQGRLVQMPAGFDPSAVMDQQPAVAADPAPPHSSTQASDPSGMGLDSVIQRTDPQRQVQQQDYTFPYGSNGLSAGGSAGAVGMAGAPGAGAQGSQPSFLMHPQVANLSQTGGFSSLDDHDRSRKDSQQSSVISMDASAPLRHAPSVGMMHMAPSSDALAPQDSQAGTARGSMSDATEGAAIRRRQGSLVRRSLQDPLSMATAGLAATSTTVDTNGSVLSDSHHIGIAYGGDDGPVGPNITAGGRQSSHPLGQQTDLSQKTSSEDSSDDSKLKMDGDMMLMLGSDGEYYGYPHTLNSSDPKALEAAGLSTGGSGGMFMAPNGEMMMVDPNNMSMYALGMGQGLAHPVHEGQIVGPRGVRIVELEMESEEDSPYAEVRASVSNVDDPDMPVNTIRMWFMAIIILTIAGGANQLFALRIPAVFLTPVIIQLISYPFGKFLAATLPIRIWTLPRWLGGASFSLNPGMFNIKEHTAIYIMGNVATGPLYALTMSIVLEHPIYYGQKHSIGFQFLLSLTSQLFAFSFAGFCRGLLVYPASMIWPLNLVVATIFNTLHAEDDGEDGTMTRFRFFTVAGIAAAVWYWFPGFIFTALSAFNFICWIWPTSRVVNILFGINTGLGMSLITFDWSQIAFTGNPLVIPWWAQCNLFAGFVMIVWILTPALYFTNTLDFAYLPITGSGAFDRTGQRYDVRNIVAGDGQTLDLDAYMQYSRINLTTTFFMTFWTGFATAAALLTHTVLYHGNAILAGLRYGKVEEDDIHAKHMRVYREAPTWWYASVLVVSFVVAVVTVEIYNTGLPVWALVLAMLLPAIYILPTGFLYALTGQLFGLNLVSEFIAGYTLPGKVVPNMLFKVYAQTGLGAATNFLQDLKLGHYMKIPPRTTFMIQLVASAWCPIVQVGVKTWAFNNIPDVCTEDARNHFYCPQAQTFYTASVIFGILGPDRSFGSKSQYSSMYWGLLFGFLIPIPFWIMGKKWPKSIARWISWPIILTGSSFIPPASGINLTSWFVAGLIFQFLVRKYKFRWWSKYNFVLAAALDAGTIVSSLIIFLTLSLPKNGDIAINWWGNSVYANTLDFEGVTLKDVPEAGFGPLPTQ</sequence>
<evidence type="ECO:0008006" key="13">
    <source>
        <dbReference type="Google" id="ProtNLM"/>
    </source>
</evidence>
<feature type="region of interest" description="Disordered" evidence="9">
    <location>
        <begin position="1"/>
        <end position="199"/>
    </location>
</feature>
<comment type="similarity">
    <text evidence="2">Belongs to the oligopeptide OPT transporter family.</text>
</comment>
<dbReference type="GO" id="GO:0035673">
    <property type="term" value="F:oligopeptide transmembrane transporter activity"/>
    <property type="evidence" value="ECO:0007669"/>
    <property type="project" value="InterPro"/>
</dbReference>
<evidence type="ECO:0000256" key="3">
    <source>
        <dbReference type="ARBA" id="ARBA00022448"/>
    </source>
</evidence>
<feature type="compositionally biased region" description="Polar residues" evidence="9">
    <location>
        <begin position="55"/>
        <end position="71"/>
    </location>
</feature>
<keyword evidence="6" id="KW-0653">Protein transport</keyword>
<accession>A0AAN6GRK3</accession>
<keyword evidence="5" id="KW-0571">Peptide transport</keyword>
<feature type="transmembrane region" description="Helical" evidence="10">
    <location>
        <begin position="648"/>
        <end position="667"/>
    </location>
</feature>
<dbReference type="InterPro" id="IPR004813">
    <property type="entry name" value="OPT"/>
</dbReference>
<feature type="transmembrane region" description="Helical" evidence="10">
    <location>
        <begin position="1237"/>
        <end position="1260"/>
    </location>
</feature>
<feature type="transmembrane region" description="Helical" evidence="10">
    <location>
        <begin position="609"/>
        <end position="636"/>
    </location>
</feature>
<keyword evidence="3" id="KW-0813">Transport</keyword>
<dbReference type="Proteomes" id="UP001176517">
    <property type="component" value="Unassembled WGS sequence"/>
</dbReference>
<feature type="transmembrane region" description="Helical" evidence="10">
    <location>
        <begin position="818"/>
        <end position="836"/>
    </location>
</feature>